<keyword evidence="3" id="KW-1185">Reference proteome</keyword>
<name>D5GJ62_TUBMM</name>
<gene>
    <name evidence="2" type="ORF">GSTUM_00008853001</name>
</gene>
<evidence type="ECO:0000313" key="2">
    <source>
        <dbReference type="EMBL" id="CAZ84555.1"/>
    </source>
</evidence>
<dbReference type="HOGENOM" id="CLU_1688014_0_0_1"/>
<dbReference type="InParanoid" id="D5GJ62"/>
<dbReference type="KEGG" id="tml:GSTUM_00008853001"/>
<dbReference type="EMBL" id="FN430329">
    <property type="protein sequence ID" value="CAZ84555.1"/>
    <property type="molecule type" value="Genomic_DNA"/>
</dbReference>
<evidence type="ECO:0000256" key="1">
    <source>
        <dbReference type="SAM" id="MobiDB-lite"/>
    </source>
</evidence>
<accession>D5GJ62</accession>
<dbReference type="Proteomes" id="UP000006911">
    <property type="component" value="Unassembled WGS sequence"/>
</dbReference>
<sequence length="156" mass="16082">MGGSTTTWVSGTSLVGESQLGAATREWSHGPSGATIHGIPVERITKFRGGDWKVGPDGKVVGGSGDGLLSGLSSGEHQLYRKFCDEDSRDGDYVSPVKRGAVRPAARPTRTIAGTPSPALPSAAASPPGGTQKGIPFRAGEDEWEEIVVGPAERGD</sequence>
<protein>
    <submittedName>
        <fullName evidence="2">(Perigord truffle) hypothetical protein</fullName>
    </submittedName>
</protein>
<organism evidence="2 3">
    <name type="scientific">Tuber melanosporum (strain Mel28)</name>
    <name type="common">Perigord black truffle</name>
    <dbReference type="NCBI Taxonomy" id="656061"/>
    <lineage>
        <taxon>Eukaryota</taxon>
        <taxon>Fungi</taxon>
        <taxon>Dikarya</taxon>
        <taxon>Ascomycota</taxon>
        <taxon>Pezizomycotina</taxon>
        <taxon>Pezizomycetes</taxon>
        <taxon>Pezizales</taxon>
        <taxon>Tuberaceae</taxon>
        <taxon>Tuber</taxon>
    </lineage>
</organism>
<dbReference type="AlphaFoldDB" id="D5GJ62"/>
<feature type="region of interest" description="Disordered" evidence="1">
    <location>
        <begin position="91"/>
        <end position="156"/>
    </location>
</feature>
<proteinExistence type="predicted"/>
<reference evidence="2 3" key="1">
    <citation type="journal article" date="2010" name="Nature">
        <title>Perigord black truffle genome uncovers evolutionary origins and mechanisms of symbiosis.</title>
        <authorList>
            <person name="Martin F."/>
            <person name="Kohler A."/>
            <person name="Murat C."/>
            <person name="Balestrini R."/>
            <person name="Coutinho P.M."/>
            <person name="Jaillon O."/>
            <person name="Montanini B."/>
            <person name="Morin E."/>
            <person name="Noel B."/>
            <person name="Percudani R."/>
            <person name="Porcel B."/>
            <person name="Rubini A."/>
            <person name="Amicucci A."/>
            <person name="Amselem J."/>
            <person name="Anthouard V."/>
            <person name="Arcioni S."/>
            <person name="Artiguenave F."/>
            <person name="Aury J.M."/>
            <person name="Ballario P."/>
            <person name="Bolchi A."/>
            <person name="Brenna A."/>
            <person name="Brun A."/>
            <person name="Buee M."/>
            <person name="Cantarel B."/>
            <person name="Chevalier G."/>
            <person name="Couloux A."/>
            <person name="Da Silva C."/>
            <person name="Denoeud F."/>
            <person name="Duplessis S."/>
            <person name="Ghignone S."/>
            <person name="Hilselberger B."/>
            <person name="Iotti M."/>
            <person name="Marcais B."/>
            <person name="Mello A."/>
            <person name="Miranda M."/>
            <person name="Pacioni G."/>
            <person name="Quesneville H."/>
            <person name="Riccioni C."/>
            <person name="Ruotolo R."/>
            <person name="Splivallo R."/>
            <person name="Stocchi V."/>
            <person name="Tisserant E."/>
            <person name="Viscomi A.R."/>
            <person name="Zambonelli A."/>
            <person name="Zampieri E."/>
            <person name="Henrissat B."/>
            <person name="Lebrun M.H."/>
            <person name="Paolocci F."/>
            <person name="Bonfante P."/>
            <person name="Ottonello S."/>
            <person name="Wincker P."/>
        </authorList>
    </citation>
    <scope>NUCLEOTIDE SEQUENCE [LARGE SCALE GENOMIC DNA]</scope>
    <source>
        <strain evidence="2 3">Mel28</strain>
    </source>
</reference>
<evidence type="ECO:0000313" key="3">
    <source>
        <dbReference type="Proteomes" id="UP000006911"/>
    </source>
</evidence>
<feature type="compositionally biased region" description="Low complexity" evidence="1">
    <location>
        <begin position="113"/>
        <end position="130"/>
    </location>
</feature>